<name>A0A4Y7RUL0_9FIRM</name>
<evidence type="ECO:0008006" key="14">
    <source>
        <dbReference type="Google" id="ProtNLM"/>
    </source>
</evidence>
<keyword evidence="5" id="KW-0547">Nucleotide-binding</keyword>
<dbReference type="GO" id="GO:0006006">
    <property type="term" value="P:glucose metabolic process"/>
    <property type="evidence" value="ECO:0007669"/>
    <property type="project" value="TreeGrafter"/>
</dbReference>
<comment type="pathway">
    <text evidence="1">Carbohydrate degradation.</text>
</comment>
<evidence type="ECO:0000313" key="12">
    <source>
        <dbReference type="EMBL" id="TEB11957.1"/>
    </source>
</evidence>
<dbReference type="UniPathway" id="UPA00109">
    <property type="reaction ID" value="UER00180"/>
</dbReference>
<comment type="catalytic activity">
    <reaction evidence="9">
        <text>D-fructose + ATP = D-fructose 6-phosphate + ADP + H(+)</text>
        <dbReference type="Rhea" id="RHEA:16125"/>
        <dbReference type="ChEBI" id="CHEBI:15378"/>
        <dbReference type="ChEBI" id="CHEBI:30616"/>
        <dbReference type="ChEBI" id="CHEBI:37721"/>
        <dbReference type="ChEBI" id="CHEBI:61527"/>
        <dbReference type="ChEBI" id="CHEBI:456216"/>
        <dbReference type="EC" id="2.7.1.1"/>
    </reaction>
    <physiologicalReaction direction="left-to-right" evidence="9">
        <dbReference type="Rhea" id="RHEA:16126"/>
    </physiologicalReaction>
</comment>
<dbReference type="GO" id="GO:0008865">
    <property type="term" value="F:fructokinase activity"/>
    <property type="evidence" value="ECO:0007669"/>
    <property type="project" value="TreeGrafter"/>
</dbReference>
<dbReference type="GO" id="GO:0001678">
    <property type="term" value="P:intracellular glucose homeostasis"/>
    <property type="evidence" value="ECO:0007669"/>
    <property type="project" value="InterPro"/>
</dbReference>
<dbReference type="Gene3D" id="3.40.367.20">
    <property type="match status" value="1"/>
</dbReference>
<dbReference type="AlphaFoldDB" id="A0A4Y7RUL0"/>
<dbReference type="Pfam" id="PF03727">
    <property type="entry name" value="Hexokinase_2"/>
    <property type="match status" value="1"/>
</dbReference>
<dbReference type="GO" id="GO:0004340">
    <property type="term" value="F:glucokinase activity"/>
    <property type="evidence" value="ECO:0007669"/>
    <property type="project" value="TreeGrafter"/>
</dbReference>
<dbReference type="PRINTS" id="PR00475">
    <property type="entry name" value="HEXOKINASE"/>
</dbReference>
<dbReference type="InterPro" id="IPR022673">
    <property type="entry name" value="Hexokinase_C"/>
</dbReference>
<feature type="domain" description="Hexokinase N-terminal" evidence="10">
    <location>
        <begin position="18"/>
        <end position="211"/>
    </location>
</feature>
<dbReference type="Pfam" id="PF00349">
    <property type="entry name" value="Hexokinase_1"/>
    <property type="match status" value="1"/>
</dbReference>
<dbReference type="RefSeq" id="WP_205077965.1">
    <property type="nucleotide sequence ID" value="NZ_QFFZ01000010.1"/>
</dbReference>
<accession>A0A4Y7RUL0</accession>
<evidence type="ECO:0000259" key="10">
    <source>
        <dbReference type="Pfam" id="PF00349"/>
    </source>
</evidence>
<evidence type="ECO:0000259" key="11">
    <source>
        <dbReference type="Pfam" id="PF03727"/>
    </source>
</evidence>
<comment type="similarity">
    <text evidence="3">Belongs to the hexokinase family.</text>
</comment>
<evidence type="ECO:0000256" key="9">
    <source>
        <dbReference type="ARBA" id="ARBA00047905"/>
    </source>
</evidence>
<sequence length="453" mass="48310">MRQAETPEKTGLGDALCKLDQLFKVTGQDLREIAGRFHQAMLDGLAGAIGPLKMLPSFISTPSGLEKGRFFAVDFGGTNVRILLVELLGNGRSSILKRKSMPLKDPAASYDFTQATATGSELFDLLAGQIKGLAVPGEVCALGHTFSFPSRSYDINKAVLINWTKEIKTGQVEGRDINQLLAEALRRQGLPGVIPAAVINDTVGTLLAAAYSDPGADIGSICGTGHNTCYLEPRPACGRGPVIINLESGNFNLLSFNVYDQLLDQASEKPGEQRLEKMVSGRYLGELTRLVVSNLARQGLLLRGSMTDPDGLLHRPYSIDTELVALALSDDSPGIARLGGWLAENLGVKEPLPGELAAIRHIAGLVASRSARLIAATYLGILRHLDPALRDRHTIAVDGSLYEKMPGFERNIRSALDEVLAEGGNRVALKLTKEGSGIGAAIAAAIASKQQID</sequence>
<evidence type="ECO:0000256" key="4">
    <source>
        <dbReference type="ARBA" id="ARBA00022679"/>
    </source>
</evidence>
<evidence type="ECO:0000256" key="2">
    <source>
        <dbReference type="ARBA" id="ARBA00005007"/>
    </source>
</evidence>
<dbReference type="Proteomes" id="UP000297597">
    <property type="component" value="Unassembled WGS sequence"/>
</dbReference>
<dbReference type="SUPFAM" id="SSF53067">
    <property type="entry name" value="Actin-like ATPase domain"/>
    <property type="match status" value="2"/>
</dbReference>
<dbReference type="GO" id="GO:0005524">
    <property type="term" value="F:ATP binding"/>
    <property type="evidence" value="ECO:0007669"/>
    <property type="project" value="UniProtKB-KW"/>
</dbReference>
<evidence type="ECO:0000256" key="3">
    <source>
        <dbReference type="ARBA" id="ARBA00009225"/>
    </source>
</evidence>
<keyword evidence="13" id="KW-1185">Reference proteome</keyword>
<evidence type="ECO:0000256" key="7">
    <source>
        <dbReference type="ARBA" id="ARBA00022840"/>
    </source>
</evidence>
<gene>
    <name evidence="12" type="ORF">Pmgp_01324</name>
</gene>
<dbReference type="PANTHER" id="PTHR19443">
    <property type="entry name" value="HEXOKINASE"/>
    <property type="match status" value="1"/>
</dbReference>
<evidence type="ECO:0000313" key="13">
    <source>
        <dbReference type="Proteomes" id="UP000297597"/>
    </source>
</evidence>
<dbReference type="Gene3D" id="3.30.420.40">
    <property type="match status" value="1"/>
</dbReference>
<keyword evidence="6" id="KW-0418">Kinase</keyword>
<dbReference type="InterPro" id="IPR001312">
    <property type="entry name" value="Hexokinase"/>
</dbReference>
<dbReference type="EMBL" id="QFFZ01000010">
    <property type="protein sequence ID" value="TEB11957.1"/>
    <property type="molecule type" value="Genomic_DNA"/>
</dbReference>
<dbReference type="InterPro" id="IPR022672">
    <property type="entry name" value="Hexokinase_N"/>
</dbReference>
<organism evidence="12 13">
    <name type="scientific">Pelotomaculum propionicicum</name>
    <dbReference type="NCBI Taxonomy" id="258475"/>
    <lineage>
        <taxon>Bacteria</taxon>
        <taxon>Bacillati</taxon>
        <taxon>Bacillota</taxon>
        <taxon>Clostridia</taxon>
        <taxon>Eubacteriales</taxon>
        <taxon>Desulfotomaculaceae</taxon>
        <taxon>Pelotomaculum</taxon>
    </lineage>
</organism>
<dbReference type="PANTHER" id="PTHR19443:SF16">
    <property type="entry name" value="HEXOKINASE TYPE 1-RELATED"/>
    <property type="match status" value="1"/>
</dbReference>
<protein>
    <recommendedName>
        <fullName evidence="14">Hexokinase</fullName>
    </recommendedName>
</protein>
<keyword evidence="8" id="KW-0324">Glycolysis</keyword>
<evidence type="ECO:0000256" key="1">
    <source>
        <dbReference type="ARBA" id="ARBA00004921"/>
    </source>
</evidence>
<keyword evidence="7" id="KW-0067">ATP-binding</keyword>
<evidence type="ECO:0000256" key="6">
    <source>
        <dbReference type="ARBA" id="ARBA00022777"/>
    </source>
</evidence>
<reference evidence="12 13" key="1">
    <citation type="journal article" date="2018" name="Environ. Microbiol.">
        <title>Novel energy conservation strategies and behaviour of Pelotomaculum schinkii driving syntrophic propionate catabolism.</title>
        <authorList>
            <person name="Hidalgo-Ahumada C.A.P."/>
            <person name="Nobu M.K."/>
            <person name="Narihiro T."/>
            <person name="Tamaki H."/>
            <person name="Liu W.T."/>
            <person name="Kamagata Y."/>
            <person name="Stams A.J.M."/>
            <person name="Imachi H."/>
            <person name="Sousa D.Z."/>
        </authorList>
    </citation>
    <scope>NUCLEOTIDE SEQUENCE [LARGE SCALE GENOMIC DNA]</scope>
    <source>
        <strain evidence="12 13">MGP</strain>
    </source>
</reference>
<evidence type="ECO:0000256" key="8">
    <source>
        <dbReference type="ARBA" id="ARBA00023152"/>
    </source>
</evidence>
<dbReference type="GO" id="GO:0005536">
    <property type="term" value="F:D-glucose binding"/>
    <property type="evidence" value="ECO:0007669"/>
    <property type="project" value="InterPro"/>
</dbReference>
<dbReference type="PROSITE" id="PS51748">
    <property type="entry name" value="HEXOKINASE_2"/>
    <property type="match status" value="1"/>
</dbReference>
<dbReference type="InterPro" id="IPR043129">
    <property type="entry name" value="ATPase_NBD"/>
</dbReference>
<proteinExistence type="inferred from homology"/>
<dbReference type="GO" id="GO:0005829">
    <property type="term" value="C:cytosol"/>
    <property type="evidence" value="ECO:0007669"/>
    <property type="project" value="TreeGrafter"/>
</dbReference>
<keyword evidence="4" id="KW-0808">Transferase</keyword>
<comment type="pathway">
    <text evidence="2">Carbohydrate metabolism.</text>
</comment>
<feature type="domain" description="Hexokinase C-terminal" evidence="11">
    <location>
        <begin position="218"/>
        <end position="446"/>
    </location>
</feature>
<comment type="caution">
    <text evidence="12">The sequence shown here is derived from an EMBL/GenBank/DDBJ whole genome shotgun (WGS) entry which is preliminary data.</text>
</comment>
<dbReference type="GO" id="GO:0006096">
    <property type="term" value="P:glycolytic process"/>
    <property type="evidence" value="ECO:0007669"/>
    <property type="project" value="UniProtKB-UniPathway"/>
</dbReference>
<evidence type="ECO:0000256" key="5">
    <source>
        <dbReference type="ARBA" id="ARBA00022741"/>
    </source>
</evidence>